<dbReference type="Pfam" id="PF00665">
    <property type="entry name" value="rve"/>
    <property type="match status" value="1"/>
</dbReference>
<dbReference type="KEGG" id="pnd:Pla175_24180"/>
<gene>
    <name evidence="2" type="ORF">Pla175_24180</name>
</gene>
<dbReference type="InterPro" id="IPR050900">
    <property type="entry name" value="Transposase_IS3/IS150/IS904"/>
</dbReference>
<proteinExistence type="predicted"/>
<protein>
    <submittedName>
        <fullName evidence="2">IS2 transposase TnpB</fullName>
    </submittedName>
</protein>
<dbReference type="InterPro" id="IPR036397">
    <property type="entry name" value="RNaseH_sf"/>
</dbReference>
<dbReference type="GO" id="GO:0015074">
    <property type="term" value="P:DNA integration"/>
    <property type="evidence" value="ECO:0007669"/>
    <property type="project" value="InterPro"/>
</dbReference>
<dbReference type="InterPro" id="IPR012337">
    <property type="entry name" value="RNaseH-like_sf"/>
</dbReference>
<feature type="domain" description="Integrase catalytic" evidence="1">
    <location>
        <begin position="119"/>
        <end position="280"/>
    </location>
</feature>
<dbReference type="PROSITE" id="PS50994">
    <property type="entry name" value="INTEGRASE"/>
    <property type="match status" value="1"/>
</dbReference>
<dbReference type="GO" id="GO:0003676">
    <property type="term" value="F:nucleic acid binding"/>
    <property type="evidence" value="ECO:0007669"/>
    <property type="project" value="InterPro"/>
</dbReference>
<organism evidence="2 3">
    <name type="scientific">Pirellulimonas nuda</name>
    <dbReference type="NCBI Taxonomy" id="2528009"/>
    <lineage>
        <taxon>Bacteria</taxon>
        <taxon>Pseudomonadati</taxon>
        <taxon>Planctomycetota</taxon>
        <taxon>Planctomycetia</taxon>
        <taxon>Pirellulales</taxon>
        <taxon>Lacipirellulaceae</taxon>
        <taxon>Pirellulimonas</taxon>
    </lineage>
</organism>
<dbReference type="OrthoDB" id="285898at2"/>
<dbReference type="EMBL" id="CP036291">
    <property type="protein sequence ID" value="QDU89033.1"/>
    <property type="molecule type" value="Genomic_DNA"/>
</dbReference>
<evidence type="ECO:0000313" key="2">
    <source>
        <dbReference type="EMBL" id="QDU89033.1"/>
    </source>
</evidence>
<accession>A0A518DC47</accession>
<dbReference type="RefSeq" id="WP_145284760.1">
    <property type="nucleotide sequence ID" value="NZ_CP036291.1"/>
</dbReference>
<dbReference type="PANTHER" id="PTHR46889">
    <property type="entry name" value="TRANSPOSASE INSF FOR INSERTION SEQUENCE IS3B-RELATED"/>
    <property type="match status" value="1"/>
</dbReference>
<dbReference type="PANTHER" id="PTHR46889:SF4">
    <property type="entry name" value="TRANSPOSASE INSO FOR INSERTION SEQUENCE ELEMENT IS911B-RELATED"/>
    <property type="match status" value="1"/>
</dbReference>
<reference evidence="2 3" key="1">
    <citation type="submission" date="2019-02" db="EMBL/GenBank/DDBJ databases">
        <title>Deep-cultivation of Planctomycetes and their phenomic and genomic characterization uncovers novel biology.</title>
        <authorList>
            <person name="Wiegand S."/>
            <person name="Jogler M."/>
            <person name="Boedeker C."/>
            <person name="Pinto D."/>
            <person name="Vollmers J."/>
            <person name="Rivas-Marin E."/>
            <person name="Kohn T."/>
            <person name="Peeters S.H."/>
            <person name="Heuer A."/>
            <person name="Rast P."/>
            <person name="Oberbeckmann S."/>
            <person name="Bunk B."/>
            <person name="Jeske O."/>
            <person name="Meyerdierks A."/>
            <person name="Storesund J.E."/>
            <person name="Kallscheuer N."/>
            <person name="Luecker S."/>
            <person name="Lage O.M."/>
            <person name="Pohl T."/>
            <person name="Merkel B.J."/>
            <person name="Hornburger P."/>
            <person name="Mueller R.-W."/>
            <person name="Bruemmer F."/>
            <person name="Labrenz M."/>
            <person name="Spormann A.M."/>
            <person name="Op den Camp H."/>
            <person name="Overmann J."/>
            <person name="Amann R."/>
            <person name="Jetten M.S.M."/>
            <person name="Mascher T."/>
            <person name="Medema M.H."/>
            <person name="Devos D.P."/>
            <person name="Kaster A.-K."/>
            <person name="Ovreas L."/>
            <person name="Rohde M."/>
            <person name="Galperin M.Y."/>
            <person name="Jogler C."/>
        </authorList>
    </citation>
    <scope>NUCLEOTIDE SEQUENCE [LARGE SCALE GENOMIC DNA]</scope>
    <source>
        <strain evidence="2 3">Pla175</strain>
    </source>
</reference>
<dbReference type="AlphaFoldDB" id="A0A518DC47"/>
<name>A0A518DC47_9BACT</name>
<dbReference type="InterPro" id="IPR048020">
    <property type="entry name" value="Transpos_IS3"/>
</dbReference>
<evidence type="ECO:0000259" key="1">
    <source>
        <dbReference type="PROSITE" id="PS50994"/>
    </source>
</evidence>
<dbReference type="InterPro" id="IPR025948">
    <property type="entry name" value="HTH-like_dom"/>
</dbReference>
<dbReference type="Gene3D" id="3.30.420.10">
    <property type="entry name" value="Ribonuclease H-like superfamily/Ribonuclease H"/>
    <property type="match status" value="1"/>
</dbReference>
<keyword evidence="3" id="KW-1185">Reference proteome</keyword>
<sequence length="311" mass="35985">MVDYVRKWSTRTELPATKLVRWIGLGTSKFYDWRQRYGKANEHNALVPRDHWLQAWEKDAILAFHAEHPLEGYRRLTYLMMDQDVVAVSPATVYRVLKAHGCFERWNRPASGKGTGFQQPLAPHEHWHCDISYVNICGTFYYLISVLDGASRFLVHWELRESMTEADVELTLLRAREAFPAAKPRVITDNGPQFVAKDFKEFIRISGMTHVRTSPYYPQSNGKIERWHGTLKQDCIRPNVPLSLEEARELVGRFVDEYNGERLHSALGYVTPADQLAGRAKAIFAERDRKLEAARERRARSRQAQRKESAA</sequence>
<evidence type="ECO:0000313" key="3">
    <source>
        <dbReference type="Proteomes" id="UP000317429"/>
    </source>
</evidence>
<dbReference type="Pfam" id="PF13276">
    <property type="entry name" value="HTH_21"/>
    <property type="match status" value="1"/>
</dbReference>
<dbReference type="SUPFAM" id="SSF53098">
    <property type="entry name" value="Ribonuclease H-like"/>
    <property type="match status" value="1"/>
</dbReference>
<dbReference type="NCBIfam" id="NF033516">
    <property type="entry name" value="transpos_IS3"/>
    <property type="match status" value="1"/>
</dbReference>
<dbReference type="Proteomes" id="UP000317429">
    <property type="component" value="Chromosome"/>
</dbReference>
<dbReference type="InterPro" id="IPR001584">
    <property type="entry name" value="Integrase_cat-core"/>
</dbReference>